<keyword evidence="3" id="KW-1003">Cell membrane</keyword>
<dbReference type="Proteomes" id="UP000265800">
    <property type="component" value="Unassembled WGS sequence"/>
</dbReference>
<dbReference type="PROSITE" id="PS50928">
    <property type="entry name" value="ABC_TM1"/>
    <property type="match status" value="1"/>
</dbReference>
<feature type="transmembrane region" description="Helical" evidence="8">
    <location>
        <begin position="72"/>
        <end position="90"/>
    </location>
</feature>
<feature type="transmembrane region" description="Helical" evidence="8">
    <location>
        <begin position="20"/>
        <end position="39"/>
    </location>
</feature>
<keyword evidence="2" id="KW-0813">Transport</keyword>
<dbReference type="AlphaFoldDB" id="A0A399EV06"/>
<evidence type="ECO:0000256" key="6">
    <source>
        <dbReference type="ARBA" id="ARBA00022989"/>
    </source>
</evidence>
<evidence type="ECO:0000256" key="4">
    <source>
        <dbReference type="ARBA" id="ARBA00022519"/>
    </source>
</evidence>
<keyword evidence="4" id="KW-0997">Cell inner membrane</keyword>
<evidence type="ECO:0000256" key="1">
    <source>
        <dbReference type="ARBA" id="ARBA00004429"/>
    </source>
</evidence>
<protein>
    <submittedName>
        <fullName evidence="10">2-aminoethylphosphonate ABC transport system, membrane component PhnV</fullName>
    </submittedName>
</protein>
<sequence>MGVGRLFGLGLGRAWFRIGYPLLWPYLAAGVFLVMPLALAELTLSALLYAPGAETLGVAVLSALNGGLFREAAAIGLLLMILSLLILLLPRRGVMA</sequence>
<organism evidence="10 11">
    <name type="scientific">Meiothermus luteus</name>
    <dbReference type="NCBI Taxonomy" id="2026184"/>
    <lineage>
        <taxon>Bacteria</taxon>
        <taxon>Thermotogati</taxon>
        <taxon>Deinococcota</taxon>
        <taxon>Deinococci</taxon>
        <taxon>Thermales</taxon>
        <taxon>Thermaceae</taxon>
        <taxon>Meiothermus</taxon>
    </lineage>
</organism>
<evidence type="ECO:0000256" key="8">
    <source>
        <dbReference type="SAM" id="Phobius"/>
    </source>
</evidence>
<comment type="caution">
    <text evidence="10">The sequence shown here is derived from an EMBL/GenBank/DDBJ whole genome shotgun (WGS) entry which is preliminary data.</text>
</comment>
<evidence type="ECO:0000256" key="7">
    <source>
        <dbReference type="ARBA" id="ARBA00023136"/>
    </source>
</evidence>
<evidence type="ECO:0000256" key="3">
    <source>
        <dbReference type="ARBA" id="ARBA00022475"/>
    </source>
</evidence>
<dbReference type="Gene3D" id="1.10.3720.10">
    <property type="entry name" value="MetI-like"/>
    <property type="match status" value="1"/>
</dbReference>
<dbReference type="PANTHER" id="PTHR43357">
    <property type="entry name" value="INNER MEMBRANE ABC TRANSPORTER PERMEASE PROTEIN YDCV"/>
    <property type="match status" value="1"/>
</dbReference>
<name>A0A399EV06_9DEIN</name>
<dbReference type="SUPFAM" id="SSF161098">
    <property type="entry name" value="MetI-like"/>
    <property type="match status" value="1"/>
</dbReference>
<keyword evidence="6 8" id="KW-1133">Transmembrane helix</keyword>
<evidence type="ECO:0000259" key="9">
    <source>
        <dbReference type="PROSITE" id="PS50928"/>
    </source>
</evidence>
<gene>
    <name evidence="10" type="ORF">Mlute_01280</name>
</gene>
<dbReference type="InterPro" id="IPR000515">
    <property type="entry name" value="MetI-like"/>
</dbReference>
<accession>A0A399EV06</accession>
<evidence type="ECO:0000313" key="11">
    <source>
        <dbReference type="Proteomes" id="UP000265800"/>
    </source>
</evidence>
<dbReference type="EMBL" id="QWKZ01000032">
    <property type="protein sequence ID" value="RIH86452.1"/>
    <property type="molecule type" value="Genomic_DNA"/>
</dbReference>
<evidence type="ECO:0000256" key="2">
    <source>
        <dbReference type="ARBA" id="ARBA00022448"/>
    </source>
</evidence>
<dbReference type="GO" id="GO:0055085">
    <property type="term" value="P:transmembrane transport"/>
    <property type="evidence" value="ECO:0007669"/>
    <property type="project" value="InterPro"/>
</dbReference>
<keyword evidence="7 8" id="KW-0472">Membrane</keyword>
<keyword evidence="5 8" id="KW-0812">Transmembrane</keyword>
<reference evidence="10 11" key="1">
    <citation type="submission" date="2018-08" db="EMBL/GenBank/DDBJ databases">
        <title>Meiothermus luteus KCTC 52599 genome sequencing project.</title>
        <authorList>
            <person name="Da Costa M.S."/>
            <person name="Albuquerque L."/>
            <person name="Raposo P."/>
            <person name="Froufe H.J.C."/>
            <person name="Barroso C.S."/>
            <person name="Egas C."/>
        </authorList>
    </citation>
    <scope>NUCLEOTIDE SEQUENCE [LARGE SCALE GENOMIC DNA]</scope>
    <source>
        <strain evidence="10 11">KCTC 52599</strain>
    </source>
</reference>
<evidence type="ECO:0000256" key="5">
    <source>
        <dbReference type="ARBA" id="ARBA00022692"/>
    </source>
</evidence>
<keyword evidence="11" id="KW-1185">Reference proteome</keyword>
<dbReference type="GO" id="GO:0005886">
    <property type="term" value="C:plasma membrane"/>
    <property type="evidence" value="ECO:0007669"/>
    <property type="project" value="UniProtKB-SubCell"/>
</dbReference>
<dbReference type="InterPro" id="IPR035906">
    <property type="entry name" value="MetI-like_sf"/>
</dbReference>
<proteinExistence type="predicted"/>
<feature type="domain" description="ABC transmembrane type-1" evidence="9">
    <location>
        <begin position="1"/>
        <end position="90"/>
    </location>
</feature>
<dbReference type="PANTHER" id="PTHR43357:SF4">
    <property type="entry name" value="INNER MEMBRANE ABC TRANSPORTER PERMEASE PROTEIN YDCV"/>
    <property type="match status" value="1"/>
</dbReference>
<comment type="subcellular location">
    <subcellularLocation>
        <location evidence="1">Cell inner membrane</location>
        <topology evidence="1">Multi-pass membrane protein</topology>
    </subcellularLocation>
</comment>
<evidence type="ECO:0000313" key="10">
    <source>
        <dbReference type="EMBL" id="RIH86452.1"/>
    </source>
</evidence>